<dbReference type="GO" id="GO:0000902">
    <property type="term" value="P:cell morphogenesis"/>
    <property type="evidence" value="ECO:0007669"/>
    <property type="project" value="UniProtKB-UniRule"/>
</dbReference>
<accession>A0AA41WBE0</accession>
<feature type="binding site" evidence="18">
    <location>
        <position position="361"/>
    </location>
    <ligand>
        <name>UDP-N-acetyl-alpha-D-glucosamine</name>
        <dbReference type="ChEBI" id="CHEBI:57705"/>
    </ligand>
</feature>
<dbReference type="GO" id="GO:0008360">
    <property type="term" value="P:regulation of cell shape"/>
    <property type="evidence" value="ECO:0007669"/>
    <property type="project" value="UniProtKB-KW"/>
</dbReference>
<keyword evidence="12 18" id="KW-0511">Multifunctional enzyme</keyword>
<evidence type="ECO:0000259" key="19">
    <source>
        <dbReference type="Pfam" id="PF12804"/>
    </source>
</evidence>
<feature type="region of interest" description="Pyrophosphorylase" evidence="18">
    <location>
        <begin position="1"/>
        <end position="240"/>
    </location>
</feature>
<sequence length="469" mass="50682">MRPDEPTDSAHPTLAVVVLAGGLGTRMRSRTAKELQPLAGRPLLSYVLEVAEAIEPAQRIVVLNPAKRAVLEILPPGWQVAWQEQPLGTGHALVQALPLLAPGIHRVLLLFGDHPLLTPADLRRLLSEVEERCPAVAVLTTVLEDPAAYGRIRRQDGRVVGVVEAREDTTSYRGPVEVVSGATCYDRRWLEEALPRLERSPSGEYYHTWLVELAARTPWSAEPAITVPASPETALGVNDRLDLARAEAIVRSRVAERLMRAGVAIVDPSTTFIDATVEIEPDARIEPFTIISGQSWIGEGSRIGPHAVVRDSRIGPECEVLASVLEEAILGSRVHVGPYAHLRPGTRVADDVHIGNYAELKNARVGRETRIGHFSYIGDAELGERVNIGAGTVTCNFDGVEKHRTVIEDDAFVGSDTMLIAPVRVGPGGRTGAGSVVNRDVPPGGLVVGVPARPIAARRARRRPEVRGE</sequence>
<evidence type="ECO:0000256" key="15">
    <source>
        <dbReference type="ARBA" id="ARBA00048247"/>
    </source>
</evidence>
<keyword evidence="21" id="KW-1185">Reference proteome</keyword>
<dbReference type="GO" id="GO:0009252">
    <property type="term" value="P:peptidoglycan biosynthetic process"/>
    <property type="evidence" value="ECO:0007669"/>
    <property type="project" value="UniProtKB-UniRule"/>
</dbReference>
<evidence type="ECO:0000256" key="12">
    <source>
        <dbReference type="ARBA" id="ARBA00023268"/>
    </source>
</evidence>
<dbReference type="HAMAP" id="MF_01631">
    <property type="entry name" value="GlmU"/>
    <property type="match status" value="1"/>
</dbReference>
<feature type="binding site" evidence="18">
    <location>
        <position position="343"/>
    </location>
    <ligand>
        <name>UDP-N-acetyl-alpha-D-glucosamine</name>
        <dbReference type="ChEBI" id="CHEBI:57705"/>
    </ligand>
</feature>
<comment type="subunit">
    <text evidence="18">Homotrimer.</text>
</comment>
<feature type="active site" description="Proton acceptor" evidence="18">
    <location>
        <position position="373"/>
    </location>
</feature>
<comment type="similarity">
    <text evidence="2 18">In the C-terminal section; belongs to the transferase hexapeptide repeat family.</text>
</comment>
<evidence type="ECO:0000256" key="5">
    <source>
        <dbReference type="ARBA" id="ARBA00022679"/>
    </source>
</evidence>
<reference evidence="20" key="1">
    <citation type="submission" date="2022-06" db="EMBL/GenBank/DDBJ databases">
        <title>CFH 74404 Thermomicrobiaceae sp.</title>
        <authorList>
            <person name="Ming H."/>
            <person name="Li W.-J."/>
            <person name="Zhao Z."/>
        </authorList>
    </citation>
    <scope>NUCLEOTIDE SEQUENCE</scope>
    <source>
        <strain evidence="20">CFH 74404</strain>
    </source>
</reference>
<comment type="pathway">
    <text evidence="18">Nucleotide-sugar biosynthesis; UDP-N-acetyl-alpha-D-glucosamine biosynthesis; UDP-N-acetyl-alpha-D-glucosamine from N-acetyl-alpha-D-glucosamine 1-phosphate: step 1/1.</text>
</comment>
<comment type="cofactor">
    <cofactor evidence="18">
        <name>Mg(2+)</name>
        <dbReference type="ChEBI" id="CHEBI:18420"/>
    </cofactor>
    <text evidence="18">Binds 1 Mg(2+) ion per subunit.</text>
</comment>
<evidence type="ECO:0000256" key="2">
    <source>
        <dbReference type="ARBA" id="ARBA00007707"/>
    </source>
</evidence>
<dbReference type="InterPro" id="IPR025877">
    <property type="entry name" value="MobA-like_NTP_Trfase"/>
</dbReference>
<feature type="binding site" evidence="18">
    <location>
        <position position="238"/>
    </location>
    <ligand>
        <name>Mg(2+)</name>
        <dbReference type="ChEBI" id="CHEBI:18420"/>
    </ligand>
</feature>
<keyword evidence="11 18" id="KW-0573">Peptidoglycan synthesis</keyword>
<comment type="catalytic activity">
    <reaction evidence="16 18">
        <text>N-acetyl-alpha-D-glucosamine 1-phosphate + UTP + H(+) = UDP-N-acetyl-alpha-D-glucosamine + diphosphate</text>
        <dbReference type="Rhea" id="RHEA:13509"/>
        <dbReference type="ChEBI" id="CHEBI:15378"/>
        <dbReference type="ChEBI" id="CHEBI:33019"/>
        <dbReference type="ChEBI" id="CHEBI:46398"/>
        <dbReference type="ChEBI" id="CHEBI:57705"/>
        <dbReference type="ChEBI" id="CHEBI:57776"/>
        <dbReference type="EC" id="2.7.7.23"/>
    </reaction>
</comment>
<evidence type="ECO:0000313" key="21">
    <source>
        <dbReference type="Proteomes" id="UP001165306"/>
    </source>
</evidence>
<dbReference type="GO" id="GO:0009245">
    <property type="term" value="P:lipid A biosynthetic process"/>
    <property type="evidence" value="ECO:0007669"/>
    <property type="project" value="UniProtKB-UniRule"/>
</dbReference>
<comment type="similarity">
    <text evidence="3 18">In the N-terminal section; belongs to the N-acetylglucosamine-1-phosphate uridyltransferase family.</text>
</comment>
<dbReference type="PANTHER" id="PTHR43584">
    <property type="entry name" value="NUCLEOTIDYL TRANSFERASE"/>
    <property type="match status" value="1"/>
</dbReference>
<dbReference type="InterPro" id="IPR050065">
    <property type="entry name" value="GlmU-like"/>
</dbReference>
<dbReference type="Pfam" id="PF00132">
    <property type="entry name" value="Hexapep"/>
    <property type="match status" value="1"/>
</dbReference>
<keyword evidence="5 18" id="KW-0808">Transferase</keyword>
<dbReference type="InterPro" id="IPR005882">
    <property type="entry name" value="Bifunctional_GlmU"/>
</dbReference>
<dbReference type="PANTHER" id="PTHR43584:SF3">
    <property type="entry name" value="BIFUNCTIONAL PROTEIN GLMU"/>
    <property type="match status" value="1"/>
</dbReference>
<feature type="binding site" evidence="18">
    <location>
        <position position="376"/>
    </location>
    <ligand>
        <name>UDP-N-acetyl-alpha-D-glucosamine</name>
        <dbReference type="ChEBI" id="CHEBI:57705"/>
    </ligand>
</feature>
<dbReference type="Pfam" id="PF12804">
    <property type="entry name" value="NTP_transf_3"/>
    <property type="match status" value="1"/>
</dbReference>
<evidence type="ECO:0000313" key="20">
    <source>
        <dbReference type="EMBL" id="MCM8749547.1"/>
    </source>
</evidence>
<comment type="pathway">
    <text evidence="18">Nucleotide-sugar biosynthesis; UDP-N-acetyl-alpha-D-glucosamine biosynthesis; N-acetyl-alpha-D-glucosamine 1-phosphate from alpha-D-glucosamine 6-phosphate (route II): step 2/2.</text>
</comment>
<dbReference type="SUPFAM" id="SSF51161">
    <property type="entry name" value="Trimeric LpxA-like enzymes"/>
    <property type="match status" value="1"/>
</dbReference>
<feature type="binding site" evidence="18">
    <location>
        <position position="83"/>
    </location>
    <ligand>
        <name>UDP-N-acetyl-alpha-D-glucosamine</name>
        <dbReference type="ChEBI" id="CHEBI:57705"/>
    </ligand>
</feature>
<keyword evidence="9 18" id="KW-0460">Magnesium</keyword>
<dbReference type="SUPFAM" id="SSF53448">
    <property type="entry name" value="Nucleotide-diphospho-sugar transferases"/>
    <property type="match status" value="1"/>
</dbReference>
<dbReference type="InterPro" id="IPR029044">
    <property type="entry name" value="Nucleotide-diphossugar_trans"/>
</dbReference>
<feature type="binding site" evidence="18">
    <location>
        <position position="164"/>
    </location>
    <ligand>
        <name>UDP-N-acetyl-alpha-D-glucosamine</name>
        <dbReference type="ChEBI" id="CHEBI:57705"/>
    </ligand>
</feature>
<dbReference type="Gene3D" id="2.160.10.10">
    <property type="entry name" value="Hexapeptide repeat proteins"/>
    <property type="match status" value="1"/>
</dbReference>
<comment type="subcellular location">
    <subcellularLocation>
        <location evidence="1 18">Cytoplasm</location>
    </subcellularLocation>
</comment>
<comment type="function">
    <text evidence="17 18">Catalyzes the last two sequential reactions in the de novo biosynthetic pathway for UDP-N-acetylglucosamine (UDP-GlcNAc). The C-terminal domain catalyzes the transfer of acetyl group from acetyl coenzyme A to glucosamine-1-phosphate (GlcN-1-P) to produce N-acetylglucosamine-1-phosphate (GlcNAc-1-P), which is converted into UDP-GlcNAc by the transfer of uridine 5-monophosphate (from uridine 5-triphosphate), a reaction catalyzed by the N-terminal domain.</text>
</comment>
<dbReference type="GO" id="GO:0016020">
    <property type="term" value="C:membrane"/>
    <property type="evidence" value="ECO:0007669"/>
    <property type="project" value="GOC"/>
</dbReference>
<dbReference type="GO" id="GO:0006048">
    <property type="term" value="P:UDP-N-acetylglucosamine biosynthetic process"/>
    <property type="evidence" value="ECO:0007669"/>
    <property type="project" value="InterPro"/>
</dbReference>
<evidence type="ECO:0000256" key="10">
    <source>
        <dbReference type="ARBA" id="ARBA00022960"/>
    </source>
</evidence>
<feature type="binding site" evidence="18">
    <location>
        <position position="238"/>
    </location>
    <ligand>
        <name>UDP-N-acetyl-alpha-D-glucosamine</name>
        <dbReference type="ChEBI" id="CHEBI:57705"/>
    </ligand>
</feature>
<feature type="binding site" evidence="18">
    <location>
        <position position="150"/>
    </location>
    <ligand>
        <name>UDP-N-acetyl-alpha-D-glucosamine</name>
        <dbReference type="ChEBI" id="CHEBI:57705"/>
    </ligand>
</feature>
<evidence type="ECO:0000256" key="9">
    <source>
        <dbReference type="ARBA" id="ARBA00022842"/>
    </source>
</evidence>
<comment type="caution">
    <text evidence="18">Lacks conserved residue(s) required for the propagation of feature annotation.</text>
</comment>
<feature type="binding site" evidence="18">
    <location>
        <position position="33"/>
    </location>
    <ligand>
        <name>UDP-N-acetyl-alpha-D-glucosamine</name>
        <dbReference type="ChEBI" id="CHEBI:57705"/>
    </ligand>
</feature>
<dbReference type="AlphaFoldDB" id="A0AA41WBE0"/>
<feature type="binding site" evidence="18">
    <location>
        <begin position="88"/>
        <end position="89"/>
    </location>
    <ligand>
        <name>UDP-N-acetyl-alpha-D-glucosamine</name>
        <dbReference type="ChEBI" id="CHEBI:57705"/>
    </ligand>
</feature>
<keyword evidence="6 18" id="KW-0548">Nucleotidyltransferase</keyword>
<evidence type="ECO:0000256" key="7">
    <source>
        <dbReference type="ARBA" id="ARBA00022723"/>
    </source>
</evidence>
<gene>
    <name evidence="18 20" type="primary">glmU</name>
    <name evidence="20" type="ORF">NET02_10345</name>
</gene>
<evidence type="ECO:0000256" key="1">
    <source>
        <dbReference type="ARBA" id="ARBA00004496"/>
    </source>
</evidence>
<protein>
    <recommendedName>
        <fullName evidence="18">Bifunctional protein GlmU</fullName>
    </recommendedName>
    <domain>
        <recommendedName>
            <fullName evidence="18">UDP-N-acetylglucosamine pyrophosphorylase</fullName>
            <ecNumber evidence="18">2.7.7.23</ecNumber>
        </recommendedName>
        <alternativeName>
            <fullName evidence="18">N-acetylglucosamine-1-phosphate uridyltransferase</fullName>
        </alternativeName>
    </domain>
    <domain>
        <recommendedName>
            <fullName evidence="18">Glucosamine-1-phosphate N-acetyltransferase</fullName>
            <ecNumber evidence="18">2.3.1.157</ecNumber>
        </recommendedName>
    </domain>
</protein>
<dbReference type="CDD" id="cd03353">
    <property type="entry name" value="LbH_GlmU_C"/>
    <property type="match status" value="1"/>
</dbReference>
<keyword evidence="8 18" id="KW-0677">Repeat</keyword>
<feature type="binding site" evidence="18">
    <location>
        <position position="433"/>
    </location>
    <ligand>
        <name>acetyl-CoA</name>
        <dbReference type="ChEBI" id="CHEBI:57288"/>
    </ligand>
</feature>
<dbReference type="NCBIfam" id="TIGR01173">
    <property type="entry name" value="glmU"/>
    <property type="match status" value="1"/>
</dbReference>
<evidence type="ECO:0000256" key="16">
    <source>
        <dbReference type="ARBA" id="ARBA00048493"/>
    </source>
</evidence>
<dbReference type="InterPro" id="IPR001451">
    <property type="entry name" value="Hexapep"/>
</dbReference>
<name>A0AA41WBE0_9BACT</name>
<evidence type="ECO:0000256" key="11">
    <source>
        <dbReference type="ARBA" id="ARBA00022984"/>
    </source>
</evidence>
<organism evidence="20 21">
    <name type="scientific">Thermalbibacter longus</name>
    <dbReference type="NCBI Taxonomy" id="2951981"/>
    <lineage>
        <taxon>Bacteria</taxon>
        <taxon>Pseudomonadati</taxon>
        <taxon>Thermomicrobiota</taxon>
        <taxon>Thermomicrobia</taxon>
        <taxon>Thermomicrobiales</taxon>
        <taxon>Thermomicrobiaceae</taxon>
        <taxon>Thermalbibacter</taxon>
    </lineage>
</organism>
<feature type="region of interest" description="Linker" evidence="18">
    <location>
        <begin position="241"/>
        <end position="261"/>
    </location>
</feature>
<evidence type="ECO:0000256" key="14">
    <source>
        <dbReference type="ARBA" id="ARBA00023316"/>
    </source>
</evidence>
<feature type="domain" description="MobA-like NTP transferase" evidence="19">
    <location>
        <begin position="16"/>
        <end position="141"/>
    </location>
</feature>
<keyword evidence="7 18" id="KW-0479">Metal-binding</keyword>
<evidence type="ECO:0000256" key="6">
    <source>
        <dbReference type="ARBA" id="ARBA00022695"/>
    </source>
</evidence>
<dbReference type="EC" id="2.7.7.23" evidence="18"/>
<feature type="binding site" evidence="18">
    <location>
        <position position="390"/>
    </location>
    <ligand>
        <name>acetyl-CoA</name>
        <dbReference type="ChEBI" id="CHEBI:57288"/>
    </ligand>
</feature>
<keyword evidence="4 18" id="KW-0963">Cytoplasm</keyword>
<evidence type="ECO:0000256" key="18">
    <source>
        <dbReference type="HAMAP-Rule" id="MF_01631"/>
    </source>
</evidence>
<feature type="binding site" evidence="18">
    <location>
        <position position="387"/>
    </location>
    <ligand>
        <name>UDP-N-acetyl-alpha-D-glucosamine</name>
        <dbReference type="ChEBI" id="CHEBI:57705"/>
    </ligand>
</feature>
<dbReference type="EC" id="2.3.1.157" evidence="18"/>
<dbReference type="Gene3D" id="3.90.550.10">
    <property type="entry name" value="Spore Coat Polysaccharide Biosynthesis Protein SpsA, Chain A"/>
    <property type="match status" value="1"/>
</dbReference>
<evidence type="ECO:0000256" key="8">
    <source>
        <dbReference type="ARBA" id="ARBA00022737"/>
    </source>
</evidence>
<keyword evidence="13 18" id="KW-0012">Acyltransferase</keyword>
<evidence type="ECO:0000256" key="13">
    <source>
        <dbReference type="ARBA" id="ARBA00023315"/>
    </source>
</evidence>
<evidence type="ECO:0000256" key="3">
    <source>
        <dbReference type="ARBA" id="ARBA00007947"/>
    </source>
</evidence>
<dbReference type="GO" id="GO:0000287">
    <property type="term" value="F:magnesium ion binding"/>
    <property type="evidence" value="ECO:0007669"/>
    <property type="project" value="UniProtKB-UniRule"/>
</dbReference>
<evidence type="ECO:0000256" key="17">
    <source>
        <dbReference type="ARBA" id="ARBA00049628"/>
    </source>
</evidence>
<feature type="binding site" evidence="18">
    <location>
        <position position="415"/>
    </location>
    <ligand>
        <name>acetyl-CoA</name>
        <dbReference type="ChEBI" id="CHEBI:57288"/>
    </ligand>
</feature>
<keyword evidence="10 18" id="KW-0133">Cell shape</keyword>
<dbReference type="InterPro" id="IPR038009">
    <property type="entry name" value="GlmU_C_LbH"/>
</dbReference>
<evidence type="ECO:0000256" key="4">
    <source>
        <dbReference type="ARBA" id="ARBA00022490"/>
    </source>
</evidence>
<dbReference type="InterPro" id="IPR011004">
    <property type="entry name" value="Trimer_LpxA-like_sf"/>
</dbReference>
<dbReference type="GO" id="GO:0019134">
    <property type="term" value="F:glucosamine-1-phosphate N-acetyltransferase activity"/>
    <property type="evidence" value="ECO:0007669"/>
    <property type="project" value="UniProtKB-UniRule"/>
</dbReference>
<comment type="caution">
    <text evidence="20">The sequence shown here is derived from an EMBL/GenBank/DDBJ whole genome shotgun (WGS) entry which is preliminary data.</text>
</comment>
<dbReference type="GO" id="GO:0003977">
    <property type="term" value="F:UDP-N-acetylglucosamine diphosphorylase activity"/>
    <property type="evidence" value="ECO:0007669"/>
    <property type="project" value="UniProtKB-UniRule"/>
</dbReference>
<proteinExistence type="inferred from homology"/>
<dbReference type="GO" id="GO:0005737">
    <property type="term" value="C:cytoplasm"/>
    <property type="evidence" value="ECO:0007669"/>
    <property type="project" value="UniProtKB-SubCell"/>
</dbReference>
<dbReference type="Proteomes" id="UP001165306">
    <property type="component" value="Unassembled WGS sequence"/>
</dbReference>
<dbReference type="RefSeq" id="WP_284057328.1">
    <property type="nucleotide sequence ID" value="NZ_JAMSLR010000006.1"/>
</dbReference>
<dbReference type="GO" id="GO:0071555">
    <property type="term" value="P:cell wall organization"/>
    <property type="evidence" value="ECO:0007669"/>
    <property type="project" value="UniProtKB-KW"/>
</dbReference>
<keyword evidence="14 18" id="KW-0961">Cell wall biogenesis/degradation</keyword>
<feature type="binding site" evidence="18">
    <location>
        <position position="113"/>
    </location>
    <ligand>
        <name>Mg(2+)</name>
        <dbReference type="ChEBI" id="CHEBI:18420"/>
    </ligand>
</feature>
<comment type="catalytic activity">
    <reaction evidence="15 18">
        <text>alpha-D-glucosamine 1-phosphate + acetyl-CoA = N-acetyl-alpha-D-glucosamine 1-phosphate + CoA + H(+)</text>
        <dbReference type="Rhea" id="RHEA:13725"/>
        <dbReference type="ChEBI" id="CHEBI:15378"/>
        <dbReference type="ChEBI" id="CHEBI:57287"/>
        <dbReference type="ChEBI" id="CHEBI:57288"/>
        <dbReference type="ChEBI" id="CHEBI:57776"/>
        <dbReference type="ChEBI" id="CHEBI:58516"/>
        <dbReference type="EC" id="2.3.1.157"/>
    </reaction>
</comment>
<comment type="pathway">
    <text evidence="18">Bacterial outer membrane biogenesis; LPS lipid A biosynthesis.</text>
</comment>
<dbReference type="EMBL" id="JAMSLR010000006">
    <property type="protein sequence ID" value="MCM8749547.1"/>
    <property type="molecule type" value="Genomic_DNA"/>
</dbReference>
<feature type="region of interest" description="N-acetyltransferase" evidence="18">
    <location>
        <begin position="262"/>
        <end position="469"/>
    </location>
</feature>